<dbReference type="Proteomes" id="UP001150266">
    <property type="component" value="Unassembled WGS sequence"/>
</dbReference>
<evidence type="ECO:0000313" key="3">
    <source>
        <dbReference type="Proteomes" id="UP001150266"/>
    </source>
</evidence>
<dbReference type="OrthoDB" id="2798624at2759"/>
<comment type="caution">
    <text evidence="2">The sequence shown here is derived from an EMBL/GenBank/DDBJ whole genome shotgun (WGS) entry which is preliminary data.</text>
</comment>
<feature type="region of interest" description="Disordered" evidence="1">
    <location>
        <begin position="653"/>
        <end position="683"/>
    </location>
</feature>
<dbReference type="EMBL" id="JAOTPV010000004">
    <property type="protein sequence ID" value="KAJ4483878.1"/>
    <property type="molecule type" value="Genomic_DNA"/>
</dbReference>
<reference evidence="2" key="1">
    <citation type="submission" date="2022-08" db="EMBL/GenBank/DDBJ databases">
        <title>A Global Phylogenomic Analysis of the Shiitake Genus Lentinula.</title>
        <authorList>
            <consortium name="DOE Joint Genome Institute"/>
            <person name="Sierra-Patev S."/>
            <person name="Min B."/>
            <person name="Naranjo-Ortiz M."/>
            <person name="Looney B."/>
            <person name="Konkel Z."/>
            <person name="Slot J.C."/>
            <person name="Sakamoto Y."/>
            <person name="Steenwyk J.L."/>
            <person name="Rokas A."/>
            <person name="Carro J."/>
            <person name="Camarero S."/>
            <person name="Ferreira P."/>
            <person name="Molpeceres G."/>
            <person name="Ruiz-Duenas F.J."/>
            <person name="Serrano A."/>
            <person name="Henrissat B."/>
            <person name="Drula E."/>
            <person name="Hughes K.W."/>
            <person name="Mata J.L."/>
            <person name="Ishikawa N.K."/>
            <person name="Vargas-Isla R."/>
            <person name="Ushijima S."/>
            <person name="Smith C.A."/>
            <person name="Ahrendt S."/>
            <person name="Andreopoulos W."/>
            <person name="He G."/>
            <person name="Labutti K."/>
            <person name="Lipzen A."/>
            <person name="Ng V."/>
            <person name="Riley R."/>
            <person name="Sandor L."/>
            <person name="Barry K."/>
            <person name="Martinez A.T."/>
            <person name="Xiao Y."/>
            <person name="Gibbons J.G."/>
            <person name="Terashima K."/>
            <person name="Grigoriev I.V."/>
            <person name="Hibbett D.S."/>
        </authorList>
    </citation>
    <scope>NUCLEOTIDE SEQUENCE</scope>
    <source>
        <strain evidence="2">JLM2183</strain>
    </source>
</reference>
<organism evidence="2 3">
    <name type="scientific">Lentinula aciculospora</name>
    <dbReference type="NCBI Taxonomy" id="153920"/>
    <lineage>
        <taxon>Eukaryota</taxon>
        <taxon>Fungi</taxon>
        <taxon>Dikarya</taxon>
        <taxon>Basidiomycota</taxon>
        <taxon>Agaricomycotina</taxon>
        <taxon>Agaricomycetes</taxon>
        <taxon>Agaricomycetidae</taxon>
        <taxon>Agaricales</taxon>
        <taxon>Marasmiineae</taxon>
        <taxon>Omphalotaceae</taxon>
        <taxon>Lentinula</taxon>
    </lineage>
</organism>
<dbReference type="AlphaFoldDB" id="A0A9W9AKG7"/>
<sequence length="722" mass="78373">MRFGIFRRFSYLIHRRTRSDSALLTQLSEPTVLPSSISFDGHQPTRIIDTVLPPAPVLSPLLPIHVLPDVEKPLFRAKTISSSLHATQFSPDCSIPEKDPLLRLSAVQKHAAEVAAQSSQLKASIEALQVEVGYVEGAACQAKNDLEQARSLANRQKRNSTDLELQVNAKRHELAQCEIFAQALSEADLLALAGTRSGSDFEESAVEAIRETSCNEPSIWSRIVSLVIGPRTPENYVNSINMTLQARQELRHWRKVSNFWKKTAREDDTSTGAPTPSASNLSEIRETLNDERKHAVEALRQKRKTLGLNNTFTSSGSLSSSNESVKLAYRLPVSHPSFTSVMSTMSNSASSKEISTTQSIRRLAPLASDIFKQDLLFSHSSQRLFSSSEHETLWSPSAEKNTIIAAKPSDKALAKRKATDVRDSVVFMPSGASFDSNVSQIGSSAVDSSSSTGQLSSWASFKSSASRQVAPISHPRTASKRSSDNHEPPSHNSLMSAERALESFERICNRFSSGSNVGSLQSISEESSLSSAAAGPQIVVHISEGLSSESLSSAPSSLIAAAKPAEHAGIRSNFPIPISDTRFEGDVTSVESGSEGSNLTSQENETTFIEIEAVGKEQGTKASVDEDCYQKPYLIKKSRLPIFKIPNRLSQMSRMTGSSSKKSLSSFRSRNSSSTVSTMASKEVSGPRSVKNFLVGMPSFIPVLPLRIVKKGKPNDSTSTSL</sequence>
<gene>
    <name evidence="2" type="ORF">J3R30DRAFT_3452070</name>
</gene>
<feature type="region of interest" description="Disordered" evidence="1">
    <location>
        <begin position="466"/>
        <end position="493"/>
    </location>
</feature>
<feature type="compositionally biased region" description="Low complexity" evidence="1">
    <location>
        <begin position="653"/>
        <end position="682"/>
    </location>
</feature>
<evidence type="ECO:0000256" key="1">
    <source>
        <dbReference type="SAM" id="MobiDB-lite"/>
    </source>
</evidence>
<keyword evidence="3" id="KW-1185">Reference proteome</keyword>
<evidence type="ECO:0000313" key="2">
    <source>
        <dbReference type="EMBL" id="KAJ4483878.1"/>
    </source>
</evidence>
<name>A0A9W9AKG7_9AGAR</name>
<proteinExistence type="predicted"/>
<protein>
    <submittedName>
        <fullName evidence="2">Uncharacterized protein</fullName>
    </submittedName>
</protein>
<accession>A0A9W9AKG7</accession>